<protein>
    <recommendedName>
        <fullName evidence="5">Hydrophobin</fullName>
    </recommendedName>
</protein>
<organism evidence="3 4">
    <name type="scientific">[Emmonsia] crescens</name>
    <dbReference type="NCBI Taxonomy" id="73230"/>
    <lineage>
        <taxon>Eukaryota</taxon>
        <taxon>Fungi</taxon>
        <taxon>Dikarya</taxon>
        <taxon>Ascomycota</taxon>
        <taxon>Pezizomycotina</taxon>
        <taxon>Eurotiomycetes</taxon>
        <taxon>Eurotiomycetidae</taxon>
        <taxon>Onygenales</taxon>
        <taxon>Ajellomycetaceae</taxon>
        <taxon>Emergomyces</taxon>
    </lineage>
</organism>
<evidence type="ECO:0000256" key="1">
    <source>
        <dbReference type="SAM" id="MobiDB-lite"/>
    </source>
</evidence>
<evidence type="ECO:0000313" key="3">
    <source>
        <dbReference type="EMBL" id="PGH36822.1"/>
    </source>
</evidence>
<dbReference type="PANTHER" id="PTHR39599">
    <property type="entry name" value="GPI-ANCHORED PROTEIN (EUROFUNG)-RELATED-RELATED"/>
    <property type="match status" value="1"/>
</dbReference>
<comment type="caution">
    <text evidence="3">The sequence shown here is derived from an EMBL/GenBank/DDBJ whole genome shotgun (WGS) entry which is preliminary data.</text>
</comment>
<reference evidence="3 4" key="1">
    <citation type="submission" date="2017-10" db="EMBL/GenBank/DDBJ databases">
        <title>Comparative genomics in systemic dimorphic fungi from Ajellomycetaceae.</title>
        <authorList>
            <person name="Munoz J.F."/>
            <person name="Mcewen J.G."/>
            <person name="Clay O.K."/>
            <person name="Cuomo C.A."/>
        </authorList>
    </citation>
    <scope>NUCLEOTIDE SEQUENCE [LARGE SCALE GENOMIC DNA]</scope>
    <source>
        <strain evidence="3 4">UAMH4076</strain>
    </source>
</reference>
<dbReference type="PANTHER" id="PTHR39599:SF1">
    <property type="entry name" value="GPI-ANCHORED PROTEIN (EUROFUNG)"/>
    <property type="match status" value="1"/>
</dbReference>
<feature type="compositionally biased region" description="Low complexity" evidence="1">
    <location>
        <begin position="17"/>
        <end position="29"/>
    </location>
</feature>
<name>A0A2B7ZV04_9EURO</name>
<dbReference type="VEuPathDB" id="FungiDB:EMCG_04150"/>
<gene>
    <name evidence="3" type="ORF">GX50_00279</name>
</gene>
<feature type="signal peptide" evidence="2">
    <location>
        <begin position="1"/>
        <end position="19"/>
    </location>
</feature>
<proteinExistence type="predicted"/>
<accession>A0A2B7ZV04</accession>
<dbReference type="Proteomes" id="UP000226031">
    <property type="component" value="Unassembled WGS sequence"/>
</dbReference>
<evidence type="ECO:0000256" key="2">
    <source>
        <dbReference type="SAM" id="SignalP"/>
    </source>
</evidence>
<dbReference type="EMBL" id="PDND01000003">
    <property type="protein sequence ID" value="PGH36822.1"/>
    <property type="molecule type" value="Genomic_DNA"/>
</dbReference>
<keyword evidence="2" id="KW-0732">Signal</keyword>
<keyword evidence="4" id="KW-1185">Reference proteome</keyword>
<feature type="region of interest" description="Disordered" evidence="1">
    <location>
        <begin position="17"/>
        <end position="38"/>
    </location>
</feature>
<feature type="chain" id="PRO_5012066840" description="Hydrophobin" evidence="2">
    <location>
        <begin position="20"/>
        <end position="282"/>
    </location>
</feature>
<dbReference type="AlphaFoldDB" id="A0A2B7ZV04"/>
<evidence type="ECO:0000313" key="4">
    <source>
        <dbReference type="Proteomes" id="UP000226031"/>
    </source>
</evidence>
<sequence>MRLKLLPLLPLLLLTPAGADNTNPNPNTDTDTDTETSPFYQPRFGSDSNAIPVFLDSRNAKGAIAIAIALAKRQSNCQAGFNSCALLGAAEACCQPNAVCSRDDANNIACCPSGAACTGRLSDPSQATSSNFMFPQPGTATTTSAAITPPPTIGPTVPNAPFPFTIIPTTFPNQEACISAYTGCQVQYSSCTASLGGVNGVTIGVGGGQGGITVPGVLPTAGNPQSVCSSLSTEACHGLQAEYCTAFRDGVGSGAVAARGASNGLLYDIVVGVVVAVAGMVV</sequence>
<evidence type="ECO:0008006" key="5">
    <source>
        <dbReference type="Google" id="ProtNLM"/>
    </source>
</evidence>